<protein>
    <submittedName>
        <fullName evidence="1">Uncharacterized protein</fullName>
    </submittedName>
</protein>
<name>A0A7I7SIW3_9MYCO</name>
<accession>A0A7I7SIW3</accession>
<evidence type="ECO:0000313" key="2">
    <source>
        <dbReference type="Proteomes" id="UP000193577"/>
    </source>
</evidence>
<dbReference type="EMBL" id="NCXO01000018">
    <property type="protein sequence ID" value="OSC33696.1"/>
    <property type="molecule type" value="Genomic_DNA"/>
</dbReference>
<dbReference type="RefSeq" id="WP_085303793.1">
    <property type="nucleotide sequence ID" value="NZ_AP022594.1"/>
</dbReference>
<dbReference type="AlphaFoldDB" id="A0A7I7SIW3"/>
<dbReference type="Proteomes" id="UP000193577">
    <property type="component" value="Unassembled WGS sequence"/>
</dbReference>
<evidence type="ECO:0000313" key="1">
    <source>
        <dbReference type="EMBL" id="OSC33696.1"/>
    </source>
</evidence>
<proteinExistence type="predicted"/>
<reference evidence="1 2" key="1">
    <citation type="submission" date="2017-04" db="EMBL/GenBank/DDBJ databases">
        <title>The new phylogeny of genus Mycobacterium.</title>
        <authorList>
            <person name="Tortoli E."/>
            <person name="Trovato A."/>
            <person name="Cirillo D.M."/>
        </authorList>
    </citation>
    <scope>NUCLEOTIDE SEQUENCE [LARGE SCALE GENOMIC DNA]</scope>
    <source>
        <strain evidence="1 2">KCTC 19819</strain>
    </source>
</reference>
<organism evidence="1 2">
    <name type="scientific">Mycolicibacillus koreensis</name>
    <dbReference type="NCBI Taxonomy" id="1069220"/>
    <lineage>
        <taxon>Bacteria</taxon>
        <taxon>Bacillati</taxon>
        <taxon>Actinomycetota</taxon>
        <taxon>Actinomycetes</taxon>
        <taxon>Mycobacteriales</taxon>
        <taxon>Mycobacteriaceae</taxon>
        <taxon>Mycolicibacillus</taxon>
    </lineage>
</organism>
<gene>
    <name evidence="1" type="ORF">B8W67_10025</name>
</gene>
<sequence>MTTDTVTFPKVRWGRLGAKRQWVIDSAELLAGQGPDETTPAMEKAAVEQSRDIRRRVLDVVEAALDGLMPHDLLLVEKSEDDLRAIVSWVLAVVGDTLVDKSVTYVSDIDKDDEDEDSDAA</sequence>
<comment type="caution">
    <text evidence="1">The sequence shown here is derived from an EMBL/GenBank/DDBJ whole genome shotgun (WGS) entry which is preliminary data.</text>
</comment>
<keyword evidence="2" id="KW-1185">Reference proteome</keyword>